<evidence type="ECO:0000313" key="3">
    <source>
        <dbReference type="Proteomes" id="UP000192596"/>
    </source>
</evidence>
<evidence type="ECO:0000313" key="2">
    <source>
        <dbReference type="EMBL" id="OQO05099.1"/>
    </source>
</evidence>
<dbReference type="AlphaFoldDB" id="A0A1V8T1B1"/>
<feature type="region of interest" description="Disordered" evidence="1">
    <location>
        <begin position="146"/>
        <end position="190"/>
    </location>
</feature>
<reference evidence="3" key="1">
    <citation type="submission" date="2017-03" db="EMBL/GenBank/DDBJ databases">
        <title>Genomes of endolithic fungi from Antarctica.</title>
        <authorList>
            <person name="Coleine C."/>
            <person name="Masonjones S."/>
            <person name="Stajich J.E."/>
        </authorList>
    </citation>
    <scope>NUCLEOTIDE SEQUENCE [LARGE SCALE GENOMIC DNA]</scope>
    <source>
        <strain evidence="3">CCFEE 5527</strain>
    </source>
</reference>
<keyword evidence="3" id="KW-1185">Reference proteome</keyword>
<dbReference type="Proteomes" id="UP000192596">
    <property type="component" value="Unassembled WGS sequence"/>
</dbReference>
<proteinExistence type="predicted"/>
<sequence>MSFMDEMIDSLNSDIFMSEPSLDLTGTQRHSVVSVPLEAPLRITKPLRKSSSLTLHRLSYSTWAQDAPVSPLTANADHEPLKWAQPDFSACSPTSTRSRASTRKSSTTSMTSTAASSVSAVSPTRSASRGVPAFLKQTKSFTKLAGWHRHADQSTPPPTPPIPTSPARSRQASVSTWNSESSKSPFSQVEEYGHQLQRILSTRRTRKRTATPQAEIEMVPKMHDLNYFRPFTTNIPAVTAMCGAYMLANRSDLAPWPTLLTSTHKTPAADTLSLALLTATTSDQILSALSSATLPDILFALHQSLTSASLPRVPIRQAKTLYRHTDTYLSTYSTRSWSRIRDLLSRVPTPCLVTLAFLVTIGRALEDKGVTIDGLRAGVWLLRVMWPQIEIREVTDGDVEEGDAVTGLLTEFIEELLSEVPGEVRSVRWRGGGKGYGFGDGVDLMSLLHDKALA</sequence>
<feature type="compositionally biased region" description="Low complexity" evidence="1">
    <location>
        <begin position="89"/>
        <end position="129"/>
    </location>
</feature>
<dbReference type="InParanoid" id="A0A1V8T1B1"/>
<name>A0A1V8T1B1_9PEZI</name>
<dbReference type="EMBL" id="NAJO01000020">
    <property type="protein sequence ID" value="OQO05099.1"/>
    <property type="molecule type" value="Genomic_DNA"/>
</dbReference>
<gene>
    <name evidence="2" type="ORF">B0A48_08119</name>
</gene>
<evidence type="ECO:0000256" key="1">
    <source>
        <dbReference type="SAM" id="MobiDB-lite"/>
    </source>
</evidence>
<feature type="compositionally biased region" description="Pro residues" evidence="1">
    <location>
        <begin position="155"/>
        <end position="164"/>
    </location>
</feature>
<accession>A0A1V8T1B1</accession>
<comment type="caution">
    <text evidence="2">The sequence shown here is derived from an EMBL/GenBank/DDBJ whole genome shotgun (WGS) entry which is preliminary data.</text>
</comment>
<feature type="region of interest" description="Disordered" evidence="1">
    <location>
        <begin position="84"/>
        <end position="132"/>
    </location>
</feature>
<organism evidence="2 3">
    <name type="scientific">Cryoendolithus antarcticus</name>
    <dbReference type="NCBI Taxonomy" id="1507870"/>
    <lineage>
        <taxon>Eukaryota</taxon>
        <taxon>Fungi</taxon>
        <taxon>Dikarya</taxon>
        <taxon>Ascomycota</taxon>
        <taxon>Pezizomycotina</taxon>
        <taxon>Dothideomycetes</taxon>
        <taxon>Dothideomycetidae</taxon>
        <taxon>Cladosporiales</taxon>
        <taxon>Cladosporiaceae</taxon>
        <taxon>Cryoendolithus</taxon>
    </lineage>
</organism>
<protein>
    <submittedName>
        <fullName evidence="2">Uncharacterized protein</fullName>
    </submittedName>
</protein>
<feature type="compositionally biased region" description="Polar residues" evidence="1">
    <location>
        <begin position="167"/>
        <end position="187"/>
    </location>
</feature>